<keyword evidence="6" id="KW-0735">Signal-anchor</keyword>
<keyword evidence="12" id="KW-1185">Reference proteome</keyword>
<feature type="signal peptide" evidence="11">
    <location>
        <begin position="1"/>
        <end position="20"/>
    </location>
</feature>
<keyword evidence="11" id="KW-0732">Signal</keyword>
<dbReference type="PANTHER" id="PTHR19297">
    <property type="entry name" value="GLYCOSYLTRANSFERASE 14 FAMILY MEMBER"/>
    <property type="match status" value="1"/>
</dbReference>
<dbReference type="AlphaFoldDB" id="A0A6P4ZI94"/>
<dbReference type="Pfam" id="PF02485">
    <property type="entry name" value="Branch"/>
    <property type="match status" value="1"/>
</dbReference>
<keyword evidence="5" id="KW-0812">Transmembrane</keyword>
<organism evidence="12 13">
    <name type="scientific">Branchiostoma belcheri</name>
    <name type="common">Amphioxus</name>
    <dbReference type="NCBI Taxonomy" id="7741"/>
    <lineage>
        <taxon>Eukaryota</taxon>
        <taxon>Metazoa</taxon>
        <taxon>Chordata</taxon>
        <taxon>Cephalochordata</taxon>
        <taxon>Leptocardii</taxon>
        <taxon>Amphioxiformes</taxon>
        <taxon>Branchiostomatidae</taxon>
        <taxon>Branchiostoma</taxon>
    </lineage>
</organism>
<sequence length="452" mass="51618">MGLSLRRRLCLLLLLCLVVAMLTFLLNPSTVNKQKQDSVRSVQKSMVVNSKIKRVTGHRRRESLHPKETPVQRPLYTWDNCTDLLQRNQSAVDLSESSTALSHVDHLHVAAASCVQYTQYWQWDSSSGMDTQDFPIAYIIVVHKNAAQVELLLHSIYTPYNIYCIHVDKRSPSAFRAALSAMAGCYDNVFISHRLESVVYGGYSRLKADFNCLQDLADSPVKWRYVINLAGQDFPLKTQNEIVAQLKVFGGQNDIPGVQSSSDIHGDRTRFVHDVVTNDGEMSVVQTEKRKSPPPHNLTIYTGIAYYIASHAFMSWVLTDKVAKDLLEWSQDTYSPDEFYWATLNKLPAAPGGFSKPTWSSTIRAIKWVYFEGKQYPPCQGKYVRDVCVFGIGDLQWLIDCHHLFANKFDLNFDPVVLQCLQELLKLRGERPYDTRFTVKDFPRKDIPWLLL</sequence>
<gene>
    <name evidence="13" type="primary">LOC109482589</name>
</gene>
<evidence type="ECO:0000256" key="4">
    <source>
        <dbReference type="ARBA" id="ARBA00022679"/>
    </source>
</evidence>
<evidence type="ECO:0000256" key="3">
    <source>
        <dbReference type="ARBA" id="ARBA00022676"/>
    </source>
</evidence>
<evidence type="ECO:0000313" key="13">
    <source>
        <dbReference type="RefSeq" id="XP_019640925.1"/>
    </source>
</evidence>
<evidence type="ECO:0000256" key="8">
    <source>
        <dbReference type="ARBA" id="ARBA00023136"/>
    </source>
</evidence>
<dbReference type="GO" id="GO:0008375">
    <property type="term" value="F:acetylglucosaminyltransferase activity"/>
    <property type="evidence" value="ECO:0007669"/>
    <property type="project" value="TreeGrafter"/>
</dbReference>
<feature type="chain" id="PRO_5027805571" evidence="11">
    <location>
        <begin position="21"/>
        <end position="452"/>
    </location>
</feature>
<proteinExistence type="inferred from homology"/>
<evidence type="ECO:0000256" key="7">
    <source>
        <dbReference type="ARBA" id="ARBA00022989"/>
    </source>
</evidence>
<dbReference type="GeneID" id="109482589"/>
<dbReference type="RefSeq" id="XP_019640925.1">
    <property type="nucleotide sequence ID" value="XM_019785366.1"/>
</dbReference>
<accession>A0A6P4ZI94</accession>
<keyword evidence="3" id="KW-0328">Glycosyltransferase</keyword>
<keyword evidence="9" id="KW-0325">Glycoprotein</keyword>
<evidence type="ECO:0000256" key="5">
    <source>
        <dbReference type="ARBA" id="ARBA00022692"/>
    </source>
</evidence>
<comment type="subcellular location">
    <subcellularLocation>
        <location evidence="1">Membrane</location>
        <topology evidence="1">Single-pass type II membrane protein</topology>
    </subcellularLocation>
</comment>
<evidence type="ECO:0000256" key="6">
    <source>
        <dbReference type="ARBA" id="ARBA00022968"/>
    </source>
</evidence>
<protein>
    <submittedName>
        <fullName evidence="13">N-acetyllactosaminide beta-1,6-N-acetylglucosaminyl-transferase-like isoform X1</fullName>
    </submittedName>
</protein>
<evidence type="ECO:0000256" key="11">
    <source>
        <dbReference type="SAM" id="SignalP"/>
    </source>
</evidence>
<comment type="similarity">
    <text evidence="10">Belongs to the glycosyltransferase 14 family.</text>
</comment>
<keyword evidence="7" id="KW-1133">Transmembrane helix</keyword>
<dbReference type="InterPro" id="IPR003406">
    <property type="entry name" value="Glyco_trans_14"/>
</dbReference>
<name>A0A6P4ZI94_BRABE</name>
<dbReference type="PANTHER" id="PTHR19297:SF185">
    <property type="entry name" value="BETA-1,3-GALACTOSYL-O-GLYCOSYL-GLYCOPROTEIN BETA-1,6-N-ACETYLGLUCOSAMINYLTRANSFERASE 3"/>
    <property type="match status" value="1"/>
</dbReference>
<evidence type="ECO:0000256" key="2">
    <source>
        <dbReference type="ARBA" id="ARBA00004922"/>
    </source>
</evidence>
<evidence type="ECO:0000313" key="12">
    <source>
        <dbReference type="Proteomes" id="UP000515135"/>
    </source>
</evidence>
<evidence type="ECO:0000256" key="10">
    <source>
        <dbReference type="ARBA" id="ARBA00038150"/>
    </source>
</evidence>
<evidence type="ECO:0000256" key="1">
    <source>
        <dbReference type="ARBA" id="ARBA00004606"/>
    </source>
</evidence>
<dbReference type="OrthoDB" id="2019572at2759"/>
<comment type="pathway">
    <text evidence="2">Protein modification; protein glycosylation.</text>
</comment>
<reference evidence="13" key="1">
    <citation type="submission" date="2025-08" db="UniProtKB">
        <authorList>
            <consortium name="RefSeq"/>
        </authorList>
    </citation>
    <scope>IDENTIFICATION</scope>
    <source>
        <tissue evidence="13">Gonad</tissue>
    </source>
</reference>
<dbReference type="KEGG" id="bbel:109482589"/>
<dbReference type="Proteomes" id="UP000515135">
    <property type="component" value="Unplaced"/>
</dbReference>
<keyword evidence="8" id="KW-0472">Membrane</keyword>
<evidence type="ECO:0000256" key="9">
    <source>
        <dbReference type="ARBA" id="ARBA00023180"/>
    </source>
</evidence>
<dbReference type="GO" id="GO:0016020">
    <property type="term" value="C:membrane"/>
    <property type="evidence" value="ECO:0007669"/>
    <property type="project" value="UniProtKB-SubCell"/>
</dbReference>
<keyword evidence="4" id="KW-0808">Transferase</keyword>